<reference evidence="2 3" key="2">
    <citation type="journal article" date="2019" name="G3 (Bethesda)">
        <title>Hybrid Assembly of the Genome of the Entomopathogenic Nematode Steinernema carpocapsae Identifies the X-Chromosome.</title>
        <authorList>
            <person name="Serra L."/>
            <person name="Macchietto M."/>
            <person name="Macias-Munoz A."/>
            <person name="McGill C.J."/>
            <person name="Rodriguez I.M."/>
            <person name="Rodriguez B."/>
            <person name="Murad R."/>
            <person name="Mortazavi A."/>
        </authorList>
    </citation>
    <scope>NUCLEOTIDE SEQUENCE [LARGE SCALE GENOMIC DNA]</scope>
    <source>
        <strain evidence="2 3">ALL</strain>
    </source>
</reference>
<proteinExistence type="predicted"/>
<evidence type="ECO:0000313" key="3">
    <source>
        <dbReference type="Proteomes" id="UP000298663"/>
    </source>
</evidence>
<feature type="transmembrane region" description="Helical" evidence="1">
    <location>
        <begin position="42"/>
        <end position="65"/>
    </location>
</feature>
<evidence type="ECO:0008006" key="4">
    <source>
        <dbReference type="Google" id="ProtNLM"/>
    </source>
</evidence>
<protein>
    <recommendedName>
        <fullName evidence="4">G-protein coupled receptors family 1 profile domain-containing protein</fullName>
    </recommendedName>
</protein>
<feature type="transmembrane region" description="Helical" evidence="1">
    <location>
        <begin position="6"/>
        <end position="30"/>
    </location>
</feature>
<comment type="caution">
    <text evidence="2">The sequence shown here is derived from an EMBL/GenBank/DDBJ whole genome shotgun (WGS) entry which is preliminary data.</text>
</comment>
<keyword evidence="1" id="KW-0472">Membrane</keyword>
<name>A0A4U5LU89_STECR</name>
<evidence type="ECO:0000256" key="1">
    <source>
        <dbReference type="SAM" id="Phobius"/>
    </source>
</evidence>
<dbReference type="EMBL" id="AZBU02000012">
    <property type="protein sequence ID" value="TKR59667.1"/>
    <property type="molecule type" value="Genomic_DNA"/>
</dbReference>
<evidence type="ECO:0000313" key="2">
    <source>
        <dbReference type="EMBL" id="TKR59667.1"/>
    </source>
</evidence>
<dbReference type="Proteomes" id="UP000298663">
    <property type="component" value="Unassembled WGS sequence"/>
</dbReference>
<organism evidence="2 3">
    <name type="scientific">Steinernema carpocapsae</name>
    <name type="common">Entomopathogenic nematode</name>
    <dbReference type="NCBI Taxonomy" id="34508"/>
    <lineage>
        <taxon>Eukaryota</taxon>
        <taxon>Metazoa</taxon>
        <taxon>Ecdysozoa</taxon>
        <taxon>Nematoda</taxon>
        <taxon>Chromadorea</taxon>
        <taxon>Rhabditida</taxon>
        <taxon>Tylenchina</taxon>
        <taxon>Panagrolaimomorpha</taxon>
        <taxon>Strongyloidoidea</taxon>
        <taxon>Steinernematidae</taxon>
        <taxon>Steinernema</taxon>
    </lineage>
</organism>
<keyword evidence="1" id="KW-0812">Transmembrane</keyword>
<dbReference type="AlphaFoldDB" id="A0A4U5LU89"/>
<gene>
    <name evidence="2" type="ORF">L596_029305</name>
</gene>
<reference evidence="2 3" key="1">
    <citation type="journal article" date="2015" name="Genome Biol.">
        <title>Comparative genomics of Steinernema reveals deeply conserved gene regulatory networks.</title>
        <authorList>
            <person name="Dillman A.R."/>
            <person name="Macchietto M."/>
            <person name="Porter C.F."/>
            <person name="Rogers A."/>
            <person name="Williams B."/>
            <person name="Antoshechkin I."/>
            <person name="Lee M.M."/>
            <person name="Goodwin Z."/>
            <person name="Lu X."/>
            <person name="Lewis E.E."/>
            <person name="Goodrich-Blair H."/>
            <person name="Stock S.P."/>
            <person name="Adams B.J."/>
            <person name="Sternberg P.W."/>
            <person name="Mortazavi A."/>
        </authorList>
    </citation>
    <scope>NUCLEOTIDE SEQUENCE [LARGE SCALE GENOMIC DNA]</scope>
    <source>
        <strain evidence="2 3">ALL</strain>
    </source>
</reference>
<feature type="transmembrane region" description="Helical" evidence="1">
    <location>
        <begin position="85"/>
        <end position="104"/>
    </location>
</feature>
<accession>A0A4U5LU89</accession>
<keyword evidence="1" id="KW-1133">Transmembrane helix</keyword>
<keyword evidence="3" id="KW-1185">Reference proteome</keyword>
<sequence>MDFKDTFISVCNLLVLPLMMPISIIVLKVLRTHNEFKTKLTYFILFVIILLDCVHMVTTFLEAIMDFGPAHLTEILGSFGCWLRVSYLTAMSMLEFLLATNRIASILNCKGSKKTNICLKVTIPEISSVALFLGFDCHPLYRSLSLASSC</sequence>